<evidence type="ECO:0000313" key="1">
    <source>
        <dbReference type="EMBL" id="EKC55078.1"/>
    </source>
</evidence>
<organism evidence="1">
    <name type="scientific">human gut metagenome</name>
    <dbReference type="NCBI Taxonomy" id="408170"/>
    <lineage>
        <taxon>unclassified sequences</taxon>
        <taxon>metagenomes</taxon>
        <taxon>organismal metagenomes</taxon>
    </lineage>
</organism>
<reference evidence="1" key="1">
    <citation type="journal article" date="2013" name="Environ. Microbiol.">
        <title>Microbiota from the distal guts of lean and obese adolescents exhibit partial functional redundancy besides clear differences in community structure.</title>
        <authorList>
            <person name="Ferrer M."/>
            <person name="Ruiz A."/>
            <person name="Lanza F."/>
            <person name="Haange S.B."/>
            <person name="Oberbach A."/>
            <person name="Till H."/>
            <person name="Bargiela R."/>
            <person name="Campoy C."/>
            <person name="Segura M.T."/>
            <person name="Richter M."/>
            <person name="von Bergen M."/>
            <person name="Seifert J."/>
            <person name="Suarez A."/>
        </authorList>
    </citation>
    <scope>NUCLEOTIDE SEQUENCE</scope>
</reference>
<dbReference type="AlphaFoldDB" id="K1SCA9"/>
<accession>K1SCA9</accession>
<name>K1SCA9_9ZZZZ</name>
<sequence>ILRETATALDHHVTCDMAELVNENVGADDGVVVYTSFRWKGLQLSAQFSWIGTRYVINNDRYFEESGVTFGTAYNQSNRMLYDRWKQPGDITDIPRWGEVTQLDDRFLENASFLRLKNLSLSYSLPQSLLRKTNFFSMVRIYGQAQNLFTVTGFNGLDPEVSSNIYQAQYPASRQFTLGVELQF</sequence>
<gene>
    <name evidence="1" type="ORF">LEA_15536</name>
</gene>
<protein>
    <submittedName>
        <fullName evidence="1">RagA protein</fullName>
    </submittedName>
</protein>
<dbReference type="EMBL" id="AJWY01010603">
    <property type="protein sequence ID" value="EKC55078.1"/>
    <property type="molecule type" value="Genomic_DNA"/>
</dbReference>
<comment type="caution">
    <text evidence="1">The sequence shown here is derived from an EMBL/GenBank/DDBJ whole genome shotgun (WGS) entry which is preliminary data.</text>
</comment>
<proteinExistence type="predicted"/>
<dbReference type="SUPFAM" id="SSF56935">
    <property type="entry name" value="Porins"/>
    <property type="match status" value="1"/>
</dbReference>
<feature type="non-terminal residue" evidence="1">
    <location>
        <position position="1"/>
    </location>
</feature>